<dbReference type="Pfam" id="PF13493">
    <property type="entry name" value="DUF4118"/>
    <property type="match status" value="1"/>
</dbReference>
<keyword evidence="8" id="KW-0547">Nucleotide-binding</keyword>
<dbReference type="SMART" id="SM00387">
    <property type="entry name" value="HATPase_c"/>
    <property type="match status" value="1"/>
</dbReference>
<feature type="transmembrane region" description="Helical" evidence="15">
    <location>
        <begin position="182"/>
        <end position="207"/>
    </location>
</feature>
<evidence type="ECO:0000259" key="16">
    <source>
        <dbReference type="PROSITE" id="PS50109"/>
    </source>
</evidence>
<dbReference type="Pfam" id="PF02518">
    <property type="entry name" value="HATPase_c"/>
    <property type="match status" value="1"/>
</dbReference>
<dbReference type="PRINTS" id="PR00344">
    <property type="entry name" value="BCTRLSENSOR"/>
</dbReference>
<dbReference type="InterPro" id="IPR006016">
    <property type="entry name" value="UspA"/>
</dbReference>
<dbReference type="InterPro" id="IPR036097">
    <property type="entry name" value="HisK_dim/P_sf"/>
</dbReference>
<dbReference type="Pfam" id="PF00582">
    <property type="entry name" value="Usp"/>
    <property type="match status" value="1"/>
</dbReference>
<feature type="domain" description="Histidine kinase" evidence="16">
    <location>
        <begin position="407"/>
        <end position="626"/>
    </location>
</feature>
<keyword evidence="13 15" id="KW-0472">Membrane</keyword>
<dbReference type="InterPro" id="IPR014729">
    <property type="entry name" value="Rossmann-like_a/b/a_fold"/>
</dbReference>
<dbReference type="PANTHER" id="PTHR45569:SF1">
    <property type="entry name" value="SENSOR PROTEIN KDPD"/>
    <property type="match status" value="1"/>
</dbReference>
<evidence type="ECO:0000256" key="5">
    <source>
        <dbReference type="ARBA" id="ARBA00022553"/>
    </source>
</evidence>
<evidence type="ECO:0000256" key="6">
    <source>
        <dbReference type="ARBA" id="ARBA00022679"/>
    </source>
</evidence>
<accession>A0A024H414</accession>
<feature type="transmembrane region" description="Helical" evidence="15">
    <location>
        <begin position="227"/>
        <end position="248"/>
    </location>
</feature>
<evidence type="ECO:0000256" key="7">
    <source>
        <dbReference type="ARBA" id="ARBA00022692"/>
    </source>
</evidence>
<keyword evidence="11 15" id="KW-1133">Transmembrane helix</keyword>
<reference evidence="18" key="1">
    <citation type="journal article" date="2014" name="Genome Announc.">
        <title>Genome Sequence of Arthrobacter siccitolerans 4J27, a Xeroprotectant-Producing Desiccation-Tolerant Microorganism.</title>
        <authorList>
            <person name="Manzanera M."/>
            <person name="Santa-Cruz-Calvo L."/>
            <person name="Vilchez J.I."/>
            <person name="Garcia-Fontana C."/>
            <person name="Silva-Castro G.A."/>
            <person name="Calvo C."/>
            <person name="Gonzalez-Lopez J."/>
        </authorList>
    </citation>
    <scope>NUCLEOTIDE SEQUENCE [LARGE SCALE GENOMIC DNA]</scope>
    <source>
        <strain evidence="18">4J27</strain>
    </source>
</reference>
<dbReference type="GO" id="GO:0005524">
    <property type="term" value="F:ATP binding"/>
    <property type="evidence" value="ECO:0007669"/>
    <property type="project" value="UniProtKB-KW"/>
</dbReference>
<dbReference type="Gene3D" id="1.20.120.620">
    <property type="entry name" value="Backbone structure of the membrane domain of e. Coli histidine kinase receptor kdpd"/>
    <property type="match status" value="1"/>
</dbReference>
<dbReference type="CDD" id="cd00082">
    <property type="entry name" value="HisKA"/>
    <property type="match status" value="1"/>
</dbReference>
<dbReference type="SUPFAM" id="SSF52402">
    <property type="entry name" value="Adenine nucleotide alpha hydrolases-like"/>
    <property type="match status" value="1"/>
</dbReference>
<dbReference type="Proteomes" id="UP000035722">
    <property type="component" value="Unassembled WGS sequence"/>
</dbReference>
<gene>
    <name evidence="17" type="primary">kdpD</name>
    <name evidence="17" type="ORF">ARTSIC4J27_2419</name>
</gene>
<evidence type="ECO:0000256" key="11">
    <source>
        <dbReference type="ARBA" id="ARBA00022989"/>
    </source>
</evidence>
<dbReference type="PROSITE" id="PS50109">
    <property type="entry name" value="HIS_KIN"/>
    <property type="match status" value="1"/>
</dbReference>
<keyword evidence="12" id="KW-0902">Two-component regulatory system</keyword>
<evidence type="ECO:0000313" key="17">
    <source>
        <dbReference type="EMBL" id="CCQ46456.1"/>
    </source>
</evidence>
<dbReference type="EC" id="2.7.13.3" evidence="4"/>
<evidence type="ECO:0000256" key="12">
    <source>
        <dbReference type="ARBA" id="ARBA00023012"/>
    </source>
</evidence>
<evidence type="ECO:0000313" key="18">
    <source>
        <dbReference type="Proteomes" id="UP000035722"/>
    </source>
</evidence>
<dbReference type="GO" id="GO:0005886">
    <property type="term" value="C:plasma membrane"/>
    <property type="evidence" value="ECO:0007669"/>
    <property type="project" value="UniProtKB-SubCell"/>
</dbReference>
<evidence type="ECO:0000256" key="13">
    <source>
        <dbReference type="ARBA" id="ARBA00023136"/>
    </source>
</evidence>
<evidence type="ECO:0000256" key="2">
    <source>
        <dbReference type="ARBA" id="ARBA00004141"/>
    </source>
</evidence>
<keyword evidence="7 15" id="KW-0812">Transmembrane</keyword>
<keyword evidence="18" id="KW-1185">Reference proteome</keyword>
<evidence type="ECO:0000256" key="1">
    <source>
        <dbReference type="ARBA" id="ARBA00000085"/>
    </source>
</evidence>
<dbReference type="Gene3D" id="3.40.50.620">
    <property type="entry name" value="HUPs"/>
    <property type="match status" value="1"/>
</dbReference>
<dbReference type="InterPro" id="IPR038318">
    <property type="entry name" value="KdpD_sf"/>
</dbReference>
<keyword evidence="10" id="KW-0067">ATP-binding</keyword>
<evidence type="ECO:0000256" key="14">
    <source>
        <dbReference type="SAM" id="MobiDB-lite"/>
    </source>
</evidence>
<evidence type="ECO:0000256" key="10">
    <source>
        <dbReference type="ARBA" id="ARBA00022840"/>
    </source>
</evidence>
<comment type="caution">
    <text evidence="17">The sequence shown here is derived from an EMBL/GenBank/DDBJ whole genome shotgun (WGS) entry which is preliminary data.</text>
</comment>
<evidence type="ECO:0000256" key="8">
    <source>
        <dbReference type="ARBA" id="ARBA00022741"/>
    </source>
</evidence>
<keyword evidence="5" id="KW-0597">Phosphoprotein</keyword>
<name>A0A024H414_9MICC</name>
<dbReference type="InterPro" id="IPR003661">
    <property type="entry name" value="HisK_dim/P_dom"/>
</dbReference>
<dbReference type="Gene3D" id="3.30.565.10">
    <property type="entry name" value="Histidine kinase-like ATPase, C-terminal domain"/>
    <property type="match status" value="1"/>
</dbReference>
<protein>
    <recommendedName>
        <fullName evidence="4">histidine kinase</fullName>
        <ecNumber evidence="4">2.7.13.3</ecNumber>
    </recommendedName>
</protein>
<proteinExistence type="predicted"/>
<feature type="region of interest" description="Disordered" evidence="14">
    <location>
        <begin position="628"/>
        <end position="650"/>
    </location>
</feature>
<dbReference type="SUPFAM" id="SSF47384">
    <property type="entry name" value="Homodimeric domain of signal transducing histidine kinase"/>
    <property type="match status" value="1"/>
</dbReference>
<dbReference type="GO" id="GO:0000155">
    <property type="term" value="F:phosphorelay sensor kinase activity"/>
    <property type="evidence" value="ECO:0007669"/>
    <property type="project" value="InterPro"/>
</dbReference>
<organism evidence="17 18">
    <name type="scientific">Pseudarthrobacter siccitolerans</name>
    <dbReference type="NCBI Taxonomy" id="861266"/>
    <lineage>
        <taxon>Bacteria</taxon>
        <taxon>Bacillati</taxon>
        <taxon>Actinomycetota</taxon>
        <taxon>Actinomycetes</taxon>
        <taxon>Micrococcales</taxon>
        <taxon>Micrococcaceae</taxon>
        <taxon>Pseudarthrobacter</taxon>
    </lineage>
</organism>
<comment type="catalytic activity">
    <reaction evidence="1">
        <text>ATP + protein L-histidine = ADP + protein N-phospho-L-histidine.</text>
        <dbReference type="EC" id="2.7.13.3"/>
    </reaction>
</comment>
<dbReference type="InterPro" id="IPR025201">
    <property type="entry name" value="KdpD_TM"/>
</dbReference>
<dbReference type="AlphaFoldDB" id="A0A024H414"/>
<evidence type="ECO:0000256" key="4">
    <source>
        <dbReference type="ARBA" id="ARBA00012438"/>
    </source>
</evidence>
<comment type="subcellular location">
    <subcellularLocation>
        <location evidence="3">Cell membrane</location>
    </subcellularLocation>
    <subcellularLocation>
        <location evidence="2">Membrane</location>
        <topology evidence="2">Multi-pass membrane protein</topology>
    </subcellularLocation>
</comment>
<dbReference type="SUPFAM" id="SSF55874">
    <property type="entry name" value="ATPase domain of HSP90 chaperone/DNA topoisomerase II/histidine kinase"/>
    <property type="match status" value="1"/>
</dbReference>
<dbReference type="Pfam" id="PF00512">
    <property type="entry name" value="HisKA"/>
    <property type="match status" value="1"/>
</dbReference>
<dbReference type="InterPro" id="IPR004358">
    <property type="entry name" value="Sig_transdc_His_kin-like_C"/>
</dbReference>
<dbReference type="SMART" id="SM00388">
    <property type="entry name" value="HisKA"/>
    <property type="match status" value="1"/>
</dbReference>
<dbReference type="InterPro" id="IPR036890">
    <property type="entry name" value="HATPase_C_sf"/>
</dbReference>
<dbReference type="InterPro" id="IPR052023">
    <property type="entry name" value="Histidine_kinase_KdpD"/>
</dbReference>
<dbReference type="CDD" id="cd00075">
    <property type="entry name" value="HATPase"/>
    <property type="match status" value="1"/>
</dbReference>
<dbReference type="PANTHER" id="PTHR45569">
    <property type="entry name" value="SENSOR PROTEIN KDPD"/>
    <property type="match status" value="1"/>
</dbReference>
<dbReference type="STRING" id="861266.ARTSIC4J27_2419"/>
<feature type="transmembrane region" description="Helical" evidence="15">
    <location>
        <begin position="150"/>
        <end position="170"/>
    </location>
</feature>
<sequence>MWLMAMERIVVGLQGDEDGELLVRRAARLLHRGDGGELLAVHVRTPGGTRSESPQALEAQRRLVADLGGSYHTVSAPEAAGALVEFARSAEASHIIVGQSRRHRMTAPFSLGVDTKVVRDAADIDVQVVPLARNSGSRGRRTELGGVRTGFGFALAAVLPPLLQLLLAMFEHSVATAVLIQLTGAVAVALVGGLWPAVAGALWSSLLVNYFSTPPLGDLAIHDPQDLLSLAVFVGVSVAVAGVVDGSARRSKEASRAQAEAATLGDLALGASRSEDTLYGLLAEALDAFAASGAAVVSNLPAAGHRVPEGKGPEPKPILLAGAGDISGWQDGTQDLRGVTGTTTVQVDPVTWLVLFGREVPPSGRRLLGAFAVHVKAQLERRQLEASRHEILRLAEGNTMRTAILQAVSHDLRTPLAGIKLAAGGLLQNGVAYTPAEQRELLETIDACTDRLDALVGNLLDMSRITARSVEPLLGPVRWSEALDAALRGLPEGAVAVALPANLPPVEADRGLLERVIANILENAIKHAPGSAMAVTTTADGLGGVTLEGHPCGELRIVDHGPGVPERKVLDMFRPFQRADDLPHASGLGLGLAVAQGFVQAMRGTLTAEGTPGGGLTMIIRLPLSTGSRGDAGSAGPAVDTIPGTGTVLT</sequence>
<dbReference type="Gene3D" id="1.10.287.130">
    <property type="match status" value="1"/>
</dbReference>
<dbReference type="InterPro" id="IPR005467">
    <property type="entry name" value="His_kinase_dom"/>
</dbReference>
<evidence type="ECO:0000256" key="3">
    <source>
        <dbReference type="ARBA" id="ARBA00004236"/>
    </source>
</evidence>
<evidence type="ECO:0000256" key="9">
    <source>
        <dbReference type="ARBA" id="ARBA00022777"/>
    </source>
</evidence>
<dbReference type="InterPro" id="IPR003594">
    <property type="entry name" value="HATPase_dom"/>
</dbReference>
<keyword evidence="6" id="KW-0808">Transferase</keyword>
<keyword evidence="9" id="KW-0418">Kinase</keyword>
<dbReference type="EMBL" id="CAQI01000044">
    <property type="protein sequence ID" value="CCQ46456.1"/>
    <property type="molecule type" value="Genomic_DNA"/>
</dbReference>
<evidence type="ECO:0000256" key="15">
    <source>
        <dbReference type="SAM" id="Phobius"/>
    </source>
</evidence>